<feature type="transmembrane region" description="Helical" evidence="1">
    <location>
        <begin position="292"/>
        <end position="311"/>
    </location>
</feature>
<dbReference type="OrthoDB" id="3801281at2759"/>
<protein>
    <submittedName>
        <fullName evidence="2">Uncharacterized protein</fullName>
    </submittedName>
</protein>
<name>A0A9P4KAK9_9PLEO</name>
<reference evidence="3" key="1">
    <citation type="journal article" date="2020" name="Stud. Mycol.">
        <title>101 Dothideomycetes genomes: A test case for predicting lifestyles and emergence of pathogens.</title>
        <authorList>
            <person name="Haridas S."/>
            <person name="Albert R."/>
            <person name="Binder M."/>
            <person name="Bloem J."/>
            <person name="LaButti K."/>
            <person name="Salamov A."/>
            <person name="Andreopoulos B."/>
            <person name="Baker S."/>
            <person name="Barry K."/>
            <person name="Bills G."/>
            <person name="Bluhm B."/>
            <person name="Cannon C."/>
            <person name="Castanera R."/>
            <person name="Culley D."/>
            <person name="Daum C."/>
            <person name="Ezra D."/>
            <person name="Gonzalez J."/>
            <person name="Henrissat B."/>
            <person name="Kuo A."/>
            <person name="Liang C."/>
            <person name="Lipzen A."/>
            <person name="Lutzoni F."/>
            <person name="Magnuson J."/>
            <person name="Mondo S."/>
            <person name="Nolan M."/>
            <person name="Ohm R."/>
            <person name="Pangilinan J."/>
            <person name="Park H.-J."/>
            <person name="Ramirez L."/>
            <person name="Alfaro M."/>
            <person name="Sun H."/>
            <person name="Tritt A."/>
            <person name="Yoshinaga Y."/>
            <person name="Zwiers L.-H."/>
            <person name="Turgeon B."/>
            <person name="Goodwin S."/>
            <person name="Spatafora J."/>
            <person name="Crous P."/>
            <person name="Grigoriev I."/>
        </authorList>
    </citation>
    <scope>NUCLEOTIDE SEQUENCE [LARGE SCALE GENOMIC DNA]</scope>
    <source>
        <strain evidence="3">CBS 304.66</strain>
    </source>
</reference>
<comment type="caution">
    <text evidence="2">The sequence shown here is derived from an EMBL/GenBank/DDBJ whole genome shotgun (WGS) entry which is preliminary data.</text>
</comment>
<keyword evidence="1" id="KW-0812">Transmembrane</keyword>
<sequence>MDPYCVPQVIGIAASVQQVLNSSKGSGTALAELWQEIGSLQQTLKKAAAIRESPEDLQYFQNGAMSTLPVQYPHESSRLTEVLIALVELENWLKYVDSVSLATKEEAAQEWQKKIRKLKIQLLNPVSSNWSRNLLDSVHSFGHQSEPFQGIHQDIKPSNIFAQSSTLKSVNGFIDDQCAIDKYYDGKSSTGSQRRRSNEFAQERTVLQRLHTSTYCSSAIPGLFLVATSATTAVCIRKYDELRSHSRHDPLHEYIPLLLFLTEPSPSVFVAATLIHGLTTFGYYISRKDDRYRAWFLGTGTLAAVTTGIITGSDIQGILLSFLPLALIISLVLCAISNYVWYCCQCGEGSHVDSCAELWDEKSCVGSQFC</sequence>
<accession>A0A9P4KAK9</accession>
<feature type="transmembrane region" description="Helical" evidence="1">
    <location>
        <begin position="257"/>
        <end position="286"/>
    </location>
</feature>
<dbReference type="EMBL" id="ML986613">
    <property type="protein sequence ID" value="KAF2264756.1"/>
    <property type="molecule type" value="Genomic_DNA"/>
</dbReference>
<keyword evidence="1" id="KW-0472">Membrane</keyword>
<dbReference type="Proteomes" id="UP000800093">
    <property type="component" value="Unassembled WGS sequence"/>
</dbReference>
<feature type="transmembrane region" description="Helical" evidence="1">
    <location>
        <begin position="318"/>
        <end position="342"/>
    </location>
</feature>
<gene>
    <name evidence="2" type="ORF">CC78DRAFT_616420</name>
</gene>
<keyword evidence="1" id="KW-1133">Transmembrane helix</keyword>
<evidence type="ECO:0000313" key="2">
    <source>
        <dbReference type="EMBL" id="KAF2264756.1"/>
    </source>
</evidence>
<organism evidence="2 3">
    <name type="scientific">Lojkania enalia</name>
    <dbReference type="NCBI Taxonomy" id="147567"/>
    <lineage>
        <taxon>Eukaryota</taxon>
        <taxon>Fungi</taxon>
        <taxon>Dikarya</taxon>
        <taxon>Ascomycota</taxon>
        <taxon>Pezizomycotina</taxon>
        <taxon>Dothideomycetes</taxon>
        <taxon>Pleosporomycetidae</taxon>
        <taxon>Pleosporales</taxon>
        <taxon>Pleosporales incertae sedis</taxon>
        <taxon>Lojkania</taxon>
    </lineage>
</organism>
<dbReference type="AlphaFoldDB" id="A0A9P4KAK9"/>
<proteinExistence type="predicted"/>
<keyword evidence="3" id="KW-1185">Reference proteome</keyword>
<evidence type="ECO:0000313" key="3">
    <source>
        <dbReference type="Proteomes" id="UP000800093"/>
    </source>
</evidence>
<evidence type="ECO:0000256" key="1">
    <source>
        <dbReference type="SAM" id="Phobius"/>
    </source>
</evidence>